<dbReference type="AlphaFoldDB" id="A0A9J5ZH14"/>
<gene>
    <name evidence="2" type="ORF">H5410_023498</name>
</gene>
<keyword evidence="1" id="KW-0812">Transmembrane</keyword>
<feature type="transmembrane region" description="Helical" evidence="1">
    <location>
        <begin position="58"/>
        <end position="77"/>
    </location>
</feature>
<sequence length="220" mass="25246">MIIKSNGYKELNLDLSKGRKMEKTHFQFGEDEILLSSKISVGGSLGEVSRCHRMTRRLALLLFIVVLCLPSASSRSGPLGGIILFRRTIWGSTNYFFHCLFYPSPSGLCVLKQRAECIPSVNRQACLAMIMIQLLRSVHPFCSFLCLTNLSSAIQKRCLKQCYTRLNHECTQQDLIYLCKDQLCTQGFKLWHTITKDFHARNTCYLCKFKLNKKYLNART</sequence>
<accession>A0A9J5ZH14</accession>
<proteinExistence type="predicted"/>
<comment type="caution">
    <text evidence="2">The sequence shown here is derived from an EMBL/GenBank/DDBJ whole genome shotgun (WGS) entry which is preliminary data.</text>
</comment>
<organism evidence="2 3">
    <name type="scientific">Solanum commersonii</name>
    <name type="common">Commerson's wild potato</name>
    <name type="synonym">Commerson's nightshade</name>
    <dbReference type="NCBI Taxonomy" id="4109"/>
    <lineage>
        <taxon>Eukaryota</taxon>
        <taxon>Viridiplantae</taxon>
        <taxon>Streptophyta</taxon>
        <taxon>Embryophyta</taxon>
        <taxon>Tracheophyta</taxon>
        <taxon>Spermatophyta</taxon>
        <taxon>Magnoliopsida</taxon>
        <taxon>eudicotyledons</taxon>
        <taxon>Gunneridae</taxon>
        <taxon>Pentapetalae</taxon>
        <taxon>asterids</taxon>
        <taxon>lamiids</taxon>
        <taxon>Solanales</taxon>
        <taxon>Solanaceae</taxon>
        <taxon>Solanoideae</taxon>
        <taxon>Solaneae</taxon>
        <taxon>Solanum</taxon>
    </lineage>
</organism>
<keyword evidence="1" id="KW-0472">Membrane</keyword>
<evidence type="ECO:0000313" key="2">
    <source>
        <dbReference type="EMBL" id="KAG5612217.1"/>
    </source>
</evidence>
<dbReference type="Proteomes" id="UP000824120">
    <property type="component" value="Chromosome 4"/>
</dbReference>
<name>A0A9J5ZH14_SOLCO</name>
<protein>
    <submittedName>
        <fullName evidence="2">Uncharacterized protein</fullName>
    </submittedName>
</protein>
<evidence type="ECO:0000313" key="3">
    <source>
        <dbReference type="Proteomes" id="UP000824120"/>
    </source>
</evidence>
<keyword evidence="3" id="KW-1185">Reference proteome</keyword>
<evidence type="ECO:0000256" key="1">
    <source>
        <dbReference type="SAM" id="Phobius"/>
    </source>
</evidence>
<dbReference type="EMBL" id="JACXVP010000004">
    <property type="protein sequence ID" value="KAG5612217.1"/>
    <property type="molecule type" value="Genomic_DNA"/>
</dbReference>
<reference evidence="2 3" key="1">
    <citation type="submission" date="2020-09" db="EMBL/GenBank/DDBJ databases">
        <title>De no assembly of potato wild relative species, Solanum commersonii.</title>
        <authorList>
            <person name="Cho K."/>
        </authorList>
    </citation>
    <scope>NUCLEOTIDE SEQUENCE [LARGE SCALE GENOMIC DNA]</scope>
    <source>
        <strain evidence="2">LZ3.2</strain>
        <tissue evidence="2">Leaf</tissue>
    </source>
</reference>
<keyword evidence="1" id="KW-1133">Transmembrane helix</keyword>